<keyword evidence="9 11" id="KW-0299">Galactose metabolism</keyword>
<evidence type="ECO:0000313" key="16">
    <source>
        <dbReference type="EMBL" id="RFO97311.1"/>
    </source>
</evidence>
<dbReference type="PROSITE" id="PS00106">
    <property type="entry name" value="GALACTOKINASE"/>
    <property type="match status" value="1"/>
</dbReference>
<feature type="binding site" evidence="11">
    <location>
        <begin position="126"/>
        <end position="132"/>
    </location>
    <ligand>
        <name>ATP</name>
        <dbReference type="ChEBI" id="CHEBI:30616"/>
    </ligand>
</feature>
<keyword evidence="2 11" id="KW-0963">Cytoplasm</keyword>
<keyword evidence="6 11" id="KW-0418">Kinase</keyword>
<dbReference type="GO" id="GO:0004335">
    <property type="term" value="F:galactokinase activity"/>
    <property type="evidence" value="ECO:0007669"/>
    <property type="project" value="UniProtKB-UniRule"/>
</dbReference>
<dbReference type="AlphaFoldDB" id="A0A3E1RDK6"/>
<evidence type="ECO:0000256" key="5">
    <source>
        <dbReference type="ARBA" id="ARBA00022741"/>
    </source>
</evidence>
<evidence type="ECO:0000256" key="2">
    <source>
        <dbReference type="ARBA" id="ARBA00022490"/>
    </source>
</evidence>
<evidence type="ECO:0000256" key="3">
    <source>
        <dbReference type="ARBA" id="ARBA00022679"/>
    </source>
</evidence>
<protein>
    <recommendedName>
        <fullName evidence="11 12">Galactokinase</fullName>
        <ecNumber evidence="11 12">2.7.1.6</ecNumber>
    </recommendedName>
    <alternativeName>
        <fullName evidence="11">Galactose kinase</fullName>
    </alternativeName>
</protein>
<keyword evidence="8 11" id="KW-0460">Magnesium</keyword>
<dbReference type="InterPro" id="IPR020568">
    <property type="entry name" value="Ribosomal_Su5_D2-typ_SF"/>
</dbReference>
<comment type="subcellular location">
    <subcellularLocation>
        <location evidence="11">Cytoplasm</location>
    </subcellularLocation>
</comment>
<comment type="function">
    <text evidence="11">Catalyzes the transfer of the gamma-phosphate of ATP to D-galactose to form alpha-D-galactose-1-phosphate (Gal-1-P).</text>
</comment>
<dbReference type="PIRSF" id="PIRSF000530">
    <property type="entry name" value="Galactokinase"/>
    <property type="match status" value="1"/>
</dbReference>
<dbReference type="PRINTS" id="PR00959">
    <property type="entry name" value="MEVGALKINASE"/>
</dbReference>
<gene>
    <name evidence="11" type="primary">galK</name>
    <name evidence="16" type="ORF">DIC66_09290</name>
</gene>
<dbReference type="Proteomes" id="UP000260665">
    <property type="component" value="Unassembled WGS sequence"/>
</dbReference>
<dbReference type="OrthoDB" id="250531at2"/>
<evidence type="ECO:0000256" key="11">
    <source>
        <dbReference type="HAMAP-Rule" id="MF_00246"/>
    </source>
</evidence>
<comment type="caution">
    <text evidence="16">The sequence shown here is derived from an EMBL/GenBank/DDBJ whole genome shotgun (WGS) entry which is preliminary data.</text>
</comment>
<feature type="binding site" evidence="11">
    <location>
        <position position="226"/>
    </location>
    <ligand>
        <name>substrate</name>
    </ligand>
</feature>
<dbReference type="PRINTS" id="PR00473">
    <property type="entry name" value="GALCTOKINASE"/>
</dbReference>
<keyword evidence="3 11" id="KW-0808">Transferase</keyword>
<feature type="domain" description="Galactokinase N-terminal" evidence="15">
    <location>
        <begin position="12"/>
        <end position="60"/>
    </location>
</feature>
<keyword evidence="5 11" id="KW-0547">Nucleotide-binding</keyword>
<feature type="domain" description="GHMP kinase N-terminal" evidence="13">
    <location>
        <begin position="96"/>
        <end position="184"/>
    </location>
</feature>
<dbReference type="InterPro" id="IPR000705">
    <property type="entry name" value="Galactokinase"/>
</dbReference>
<dbReference type="PANTHER" id="PTHR10457:SF7">
    <property type="entry name" value="GALACTOKINASE-RELATED"/>
    <property type="match status" value="1"/>
</dbReference>
<evidence type="ECO:0000256" key="12">
    <source>
        <dbReference type="NCBIfam" id="TIGR00131"/>
    </source>
</evidence>
<evidence type="ECO:0000256" key="9">
    <source>
        <dbReference type="ARBA" id="ARBA00023144"/>
    </source>
</evidence>
<feature type="binding site" evidence="11">
    <location>
        <position position="132"/>
    </location>
    <ligand>
        <name>Mg(2+)</name>
        <dbReference type="ChEBI" id="CHEBI:18420"/>
    </ligand>
</feature>
<keyword evidence="17" id="KW-1185">Reference proteome</keyword>
<dbReference type="RefSeq" id="WP_117176372.1">
    <property type="nucleotide sequence ID" value="NZ_QFZK01000004.1"/>
</dbReference>
<accession>A0A3E1RDK6</accession>
<dbReference type="GO" id="GO:0006012">
    <property type="term" value="P:galactose metabolic process"/>
    <property type="evidence" value="ECO:0007669"/>
    <property type="project" value="UniProtKB-UniRule"/>
</dbReference>
<dbReference type="GO" id="GO:0005829">
    <property type="term" value="C:cytosol"/>
    <property type="evidence" value="ECO:0007669"/>
    <property type="project" value="TreeGrafter"/>
</dbReference>
<dbReference type="FunFam" id="3.30.230.10:FF:000017">
    <property type="entry name" value="Galactokinase"/>
    <property type="match status" value="1"/>
</dbReference>
<dbReference type="SUPFAM" id="SSF55060">
    <property type="entry name" value="GHMP Kinase, C-terminal domain"/>
    <property type="match status" value="1"/>
</dbReference>
<dbReference type="InterPro" id="IPR036554">
    <property type="entry name" value="GHMP_kinase_C_sf"/>
</dbReference>
<keyword evidence="4 11" id="KW-0479">Metal-binding</keyword>
<evidence type="ECO:0000256" key="10">
    <source>
        <dbReference type="ARBA" id="ARBA00023277"/>
    </source>
</evidence>
<dbReference type="PROSITE" id="PS00627">
    <property type="entry name" value="GHMP_KINASES_ATP"/>
    <property type="match status" value="1"/>
</dbReference>
<dbReference type="InterPro" id="IPR022963">
    <property type="entry name" value="Galactokinase_bac"/>
</dbReference>
<evidence type="ECO:0000256" key="4">
    <source>
        <dbReference type="ARBA" id="ARBA00022723"/>
    </source>
</evidence>
<dbReference type="InterPro" id="IPR019741">
    <property type="entry name" value="Galactokinase_CS"/>
</dbReference>
<dbReference type="PANTHER" id="PTHR10457">
    <property type="entry name" value="MEVALONATE KINASE/GALACTOKINASE"/>
    <property type="match status" value="1"/>
</dbReference>
<evidence type="ECO:0000256" key="1">
    <source>
        <dbReference type="ARBA" id="ARBA00006566"/>
    </source>
</evidence>
<dbReference type="GO" id="GO:0000287">
    <property type="term" value="F:magnesium ion binding"/>
    <property type="evidence" value="ECO:0007669"/>
    <property type="project" value="UniProtKB-UniRule"/>
</dbReference>
<dbReference type="Pfam" id="PF00288">
    <property type="entry name" value="GHMP_kinases_N"/>
    <property type="match status" value="1"/>
</dbReference>
<dbReference type="EMBL" id="QFZK01000004">
    <property type="protein sequence ID" value="RFO97311.1"/>
    <property type="molecule type" value="Genomic_DNA"/>
</dbReference>
<organism evidence="16 17">
    <name type="scientific">Rhodoferax lacus</name>
    <dbReference type="NCBI Taxonomy" id="2184758"/>
    <lineage>
        <taxon>Bacteria</taxon>
        <taxon>Pseudomonadati</taxon>
        <taxon>Pseudomonadota</taxon>
        <taxon>Betaproteobacteria</taxon>
        <taxon>Burkholderiales</taxon>
        <taxon>Comamonadaceae</taxon>
        <taxon>Rhodoferax</taxon>
    </lineage>
</organism>
<dbReference type="Pfam" id="PF08544">
    <property type="entry name" value="GHMP_kinases_C"/>
    <property type="match status" value="1"/>
</dbReference>
<sequence>MNQQLVSAVSLAFAAAYGQAPRCLVQAPGRVNLIGDHTDYNDGFVLPCAIDCGTVIAVSPRTDMRVRVLATDYPGESDEFQLDQPIVFRADALWPNYVRGVVKFLLAHGLPLCGADLALTGDIPQGAGLSSSASLEVALAQAFKSMQGFDHLRPADMALIGQRAENHFVGCNCGIMDQLISACGVADKALLIDCRSLQTTPVDMPEDVTIMIVHSRVKRGLVDSEYNTRRMQCETAARHFGIQALRDLDLQTLEARAGELDPLVYRRARHVVTENQRTLDAAAALAVGDLPQVGRLMAQAHESIRHDFETSVPAVDQLVHILQAAIGDAGGARMTGGGFGGCVVAIMPNAIVAEVRATVLRDYRSPSGEPGIVYLCKASDGAGPLN</sequence>
<dbReference type="InterPro" id="IPR019539">
    <property type="entry name" value="GalKase_N"/>
</dbReference>
<dbReference type="SUPFAM" id="SSF54211">
    <property type="entry name" value="Ribosomal protein S5 domain 2-like"/>
    <property type="match status" value="1"/>
</dbReference>
<dbReference type="Gene3D" id="3.30.230.10">
    <property type="match status" value="1"/>
</dbReference>
<comment type="pathway">
    <text evidence="11">Carbohydrate metabolism; galactose metabolism.</text>
</comment>
<dbReference type="NCBIfam" id="NF003472">
    <property type="entry name" value="PRK05101.1"/>
    <property type="match status" value="1"/>
</dbReference>
<dbReference type="InterPro" id="IPR014721">
    <property type="entry name" value="Ribsml_uS5_D2-typ_fold_subgr"/>
</dbReference>
<evidence type="ECO:0000256" key="7">
    <source>
        <dbReference type="ARBA" id="ARBA00022840"/>
    </source>
</evidence>
<feature type="active site" description="Proton acceptor" evidence="11">
    <location>
        <position position="177"/>
    </location>
</feature>
<dbReference type="InterPro" id="IPR006204">
    <property type="entry name" value="GHMP_kinase_N_dom"/>
</dbReference>
<evidence type="ECO:0000259" key="13">
    <source>
        <dbReference type="Pfam" id="PF00288"/>
    </source>
</evidence>
<feature type="domain" description="GHMP kinase C-terminal" evidence="14">
    <location>
        <begin position="282"/>
        <end position="356"/>
    </location>
</feature>
<name>A0A3E1RDK6_9BURK</name>
<dbReference type="InterPro" id="IPR006203">
    <property type="entry name" value="GHMP_knse_ATP-bd_CS"/>
</dbReference>
<dbReference type="GO" id="GO:0005524">
    <property type="term" value="F:ATP binding"/>
    <property type="evidence" value="ECO:0007669"/>
    <property type="project" value="UniProtKB-UniRule"/>
</dbReference>
<comment type="catalytic activity">
    <reaction evidence="11">
        <text>alpha-D-galactose + ATP = alpha-D-galactose 1-phosphate + ADP + H(+)</text>
        <dbReference type="Rhea" id="RHEA:13553"/>
        <dbReference type="ChEBI" id="CHEBI:15378"/>
        <dbReference type="ChEBI" id="CHEBI:28061"/>
        <dbReference type="ChEBI" id="CHEBI:30616"/>
        <dbReference type="ChEBI" id="CHEBI:58336"/>
        <dbReference type="ChEBI" id="CHEBI:456216"/>
        <dbReference type="EC" id="2.7.1.6"/>
    </reaction>
</comment>
<proteinExistence type="inferred from homology"/>
<feature type="binding site" evidence="11">
    <location>
        <position position="165"/>
    </location>
    <ligand>
        <name>Mg(2+)</name>
        <dbReference type="ChEBI" id="CHEBI:18420"/>
    </ligand>
</feature>
<dbReference type="InterPro" id="IPR006206">
    <property type="entry name" value="Mevalonate/galactokinase"/>
</dbReference>
<feature type="site" description="Transition state stabilizer" evidence="11">
    <location>
        <position position="30"/>
    </location>
</feature>
<dbReference type="FunFam" id="3.30.70.890:FF:000001">
    <property type="entry name" value="Galactokinase"/>
    <property type="match status" value="1"/>
</dbReference>
<keyword evidence="10 11" id="KW-0119">Carbohydrate metabolism</keyword>
<comment type="similarity">
    <text evidence="1 11">Belongs to the GHMP kinase family. GalK subfamily.</text>
</comment>
<comment type="caution">
    <text evidence="11">Lacks conserved residue(s) required for the propagation of feature annotation.</text>
</comment>
<dbReference type="Pfam" id="PF10509">
    <property type="entry name" value="GalKase_gal_bdg"/>
    <property type="match status" value="1"/>
</dbReference>
<reference evidence="16 17" key="1">
    <citation type="submission" date="2018-05" db="EMBL/GenBank/DDBJ databases">
        <title>Rhodoferax soyangensis sp.nov., isolated from an oligotrophic freshwater lake.</title>
        <authorList>
            <person name="Park M."/>
        </authorList>
    </citation>
    <scope>NUCLEOTIDE SEQUENCE [LARGE SCALE GENOMIC DNA]</scope>
    <source>
        <strain evidence="16 17">IMCC26218</strain>
    </source>
</reference>
<evidence type="ECO:0000259" key="15">
    <source>
        <dbReference type="Pfam" id="PF10509"/>
    </source>
</evidence>
<dbReference type="Gene3D" id="3.30.70.890">
    <property type="entry name" value="GHMP kinase, C-terminal domain"/>
    <property type="match status" value="1"/>
</dbReference>
<dbReference type="EC" id="2.7.1.6" evidence="11 12"/>
<evidence type="ECO:0000313" key="17">
    <source>
        <dbReference type="Proteomes" id="UP000260665"/>
    </source>
</evidence>
<evidence type="ECO:0000259" key="14">
    <source>
        <dbReference type="Pfam" id="PF08544"/>
    </source>
</evidence>
<dbReference type="HAMAP" id="MF_00246">
    <property type="entry name" value="Galactokinase"/>
    <property type="match status" value="1"/>
</dbReference>
<dbReference type="InterPro" id="IPR013750">
    <property type="entry name" value="GHMP_kinase_C_dom"/>
</dbReference>
<evidence type="ECO:0000256" key="8">
    <source>
        <dbReference type="ARBA" id="ARBA00022842"/>
    </source>
</evidence>
<dbReference type="NCBIfam" id="TIGR00131">
    <property type="entry name" value="gal_kin"/>
    <property type="match status" value="1"/>
</dbReference>
<evidence type="ECO:0000256" key="6">
    <source>
        <dbReference type="ARBA" id="ARBA00022777"/>
    </source>
</evidence>
<keyword evidence="7 11" id="KW-0067">ATP-binding</keyword>
<dbReference type="UniPathway" id="UPA00214"/>